<dbReference type="AlphaFoldDB" id="A0A2P2JF52"/>
<reference evidence="4" key="1">
    <citation type="submission" date="2018-02" db="EMBL/GenBank/DDBJ databases">
        <title>Rhizophora mucronata_Transcriptome.</title>
        <authorList>
            <person name="Meera S.P."/>
            <person name="Sreeshan A."/>
            <person name="Augustine A."/>
        </authorList>
    </citation>
    <scope>NUCLEOTIDE SEQUENCE</scope>
    <source>
        <tissue evidence="4">Leaf</tissue>
    </source>
</reference>
<keyword evidence="3" id="KW-0812">Transmembrane</keyword>
<name>A0A2P2JF52_RHIMU</name>
<evidence type="ECO:0000256" key="3">
    <source>
        <dbReference type="SAM" id="Phobius"/>
    </source>
</evidence>
<dbReference type="PANTHER" id="PTHR43941:SF5">
    <property type="entry name" value="ELKS_RAB6-INTERACTING_CAST FAMILY PROTEIN"/>
    <property type="match status" value="1"/>
</dbReference>
<feature type="compositionally biased region" description="Basic and acidic residues" evidence="2">
    <location>
        <begin position="650"/>
        <end position="662"/>
    </location>
</feature>
<sequence length="674" mass="75940">MRQDDQDDTFFGKKRAVLFLGISVLPFFQLRARGLEGLISKDNDPKAQEDNQKGEVAVQIYTPSNSFLSILNGVGIFGAGILGALYALAQKEKKDADTMIESMMEKLKEKEAAFVSLKNNFEATLLYEQEERMKQLKKAKEEQQLLANQLNLANSTINGLGQELKSEKRVVEELKAQVNCLETDLSKAAEDKNSLEQELKEKLNSIDVLEDKISLLSLELKDREDTVQSLSSSLAKRDLELKGVDSICNQTKDELANAHSEMKELKEELLKHTRELELKNSAVVELKSVVSSVSGERDESYKKLNAIQEDYKDLKSSAEKKAALDAKALQDKEDELHKLKEKLEFGLNEISRSQAMIVDLTKEREHLRGLLDAETSNVKNLKDELQISQEAVGQSKSEASGLAKQLKQSINRCNELESEVARVDAEFVEATERLQSILEKEKQRGEALASELSVVKEQLKKTKEELRKMSSELAVVMENHDNIQKELTDVYNKVEVTANELQEEKKVVSSLNREIQNLEKQILNDNEARESLKADLEEATKSLDEMNRNALTLSGDLERAHSVISSLEDQKQLLYKSLTDQKNASMEAQENLEDAHIIVMRLGKERENFENRAKKLEEELASAKGEILRLRSQMHSSTTPLNDQHPGKGKAGETEVAVDARKTSRRRRASSGDQ</sequence>
<feature type="compositionally biased region" description="Basic residues" evidence="2">
    <location>
        <begin position="663"/>
        <end position="674"/>
    </location>
</feature>
<feature type="compositionally biased region" description="Polar residues" evidence="2">
    <location>
        <begin position="633"/>
        <end position="642"/>
    </location>
</feature>
<evidence type="ECO:0000256" key="1">
    <source>
        <dbReference type="SAM" id="Coils"/>
    </source>
</evidence>
<dbReference type="EMBL" id="GGEC01011581">
    <property type="protein sequence ID" value="MBW92064.1"/>
    <property type="molecule type" value="Transcribed_RNA"/>
</dbReference>
<feature type="transmembrane region" description="Helical" evidence="3">
    <location>
        <begin position="67"/>
        <end position="89"/>
    </location>
</feature>
<dbReference type="GO" id="GO:0007076">
    <property type="term" value="P:mitotic chromosome condensation"/>
    <property type="evidence" value="ECO:0007669"/>
    <property type="project" value="TreeGrafter"/>
</dbReference>
<dbReference type="GO" id="GO:0003682">
    <property type="term" value="F:chromatin binding"/>
    <property type="evidence" value="ECO:0007669"/>
    <property type="project" value="TreeGrafter"/>
</dbReference>
<keyword evidence="1" id="KW-0175">Coiled coil</keyword>
<dbReference type="SUPFAM" id="SSF57997">
    <property type="entry name" value="Tropomyosin"/>
    <property type="match status" value="1"/>
</dbReference>
<feature type="coiled-coil region" evidence="1">
    <location>
        <begin position="93"/>
        <end position="282"/>
    </location>
</feature>
<organism evidence="4">
    <name type="scientific">Rhizophora mucronata</name>
    <name type="common">Asiatic mangrove</name>
    <dbReference type="NCBI Taxonomy" id="61149"/>
    <lineage>
        <taxon>Eukaryota</taxon>
        <taxon>Viridiplantae</taxon>
        <taxon>Streptophyta</taxon>
        <taxon>Embryophyta</taxon>
        <taxon>Tracheophyta</taxon>
        <taxon>Spermatophyta</taxon>
        <taxon>Magnoliopsida</taxon>
        <taxon>eudicotyledons</taxon>
        <taxon>Gunneridae</taxon>
        <taxon>Pentapetalae</taxon>
        <taxon>rosids</taxon>
        <taxon>fabids</taxon>
        <taxon>Malpighiales</taxon>
        <taxon>Rhizophoraceae</taxon>
        <taxon>Rhizophora</taxon>
    </lineage>
</organism>
<feature type="region of interest" description="Disordered" evidence="2">
    <location>
        <begin position="631"/>
        <end position="674"/>
    </location>
</feature>
<evidence type="ECO:0000256" key="2">
    <source>
        <dbReference type="SAM" id="MobiDB-lite"/>
    </source>
</evidence>
<dbReference type="Gene3D" id="1.10.287.2610">
    <property type="match status" value="1"/>
</dbReference>
<protein>
    <submittedName>
        <fullName evidence="4">Uncharacterized protein MANES_11G047800</fullName>
    </submittedName>
</protein>
<proteinExistence type="predicted"/>
<evidence type="ECO:0000313" key="4">
    <source>
        <dbReference type="EMBL" id="MBW92064.1"/>
    </source>
</evidence>
<keyword evidence="3" id="KW-1133">Transmembrane helix</keyword>
<keyword evidence="3" id="KW-0472">Membrane</keyword>
<accession>A0A2P2JF52</accession>
<dbReference type="GO" id="GO:0000796">
    <property type="term" value="C:condensin complex"/>
    <property type="evidence" value="ECO:0007669"/>
    <property type="project" value="TreeGrafter"/>
</dbReference>
<dbReference type="GO" id="GO:0000793">
    <property type="term" value="C:condensed chromosome"/>
    <property type="evidence" value="ECO:0007669"/>
    <property type="project" value="TreeGrafter"/>
</dbReference>
<dbReference type="PANTHER" id="PTHR43941">
    <property type="entry name" value="STRUCTURAL MAINTENANCE OF CHROMOSOMES PROTEIN 2"/>
    <property type="match status" value="1"/>
</dbReference>
<dbReference type="GO" id="GO:0000785">
    <property type="term" value="C:chromatin"/>
    <property type="evidence" value="ECO:0007669"/>
    <property type="project" value="TreeGrafter"/>
</dbReference>